<accession>A0ABV1TXE3</accession>
<organism evidence="1 2">
    <name type="scientific">Streptomyces sp. 900105245</name>
    <dbReference type="NCBI Taxonomy" id="3154379"/>
    <lineage>
        <taxon>Bacteria</taxon>
        <taxon>Bacillati</taxon>
        <taxon>Actinomycetota</taxon>
        <taxon>Actinomycetes</taxon>
        <taxon>Kitasatosporales</taxon>
        <taxon>Streptomycetaceae</taxon>
        <taxon>Streptomyces</taxon>
    </lineage>
</organism>
<keyword evidence="2" id="KW-1185">Reference proteome</keyword>
<name>A0ABV1TXE3_9ACTN</name>
<gene>
    <name evidence="1" type="ORF">ABT272_00105</name>
</gene>
<dbReference type="Proteomes" id="UP001470023">
    <property type="component" value="Unassembled WGS sequence"/>
</dbReference>
<reference evidence="1 2" key="1">
    <citation type="submission" date="2024-06" db="EMBL/GenBank/DDBJ databases">
        <title>The Natural Products Discovery Center: Release of the First 8490 Sequenced Strains for Exploring Actinobacteria Biosynthetic Diversity.</title>
        <authorList>
            <person name="Kalkreuter E."/>
            <person name="Kautsar S.A."/>
            <person name="Yang D."/>
            <person name="Bader C.D."/>
            <person name="Teijaro C.N."/>
            <person name="Fluegel L."/>
            <person name="Davis C.M."/>
            <person name="Simpson J.R."/>
            <person name="Lauterbach L."/>
            <person name="Steele A.D."/>
            <person name="Gui C."/>
            <person name="Meng S."/>
            <person name="Li G."/>
            <person name="Viehrig K."/>
            <person name="Ye F."/>
            <person name="Su P."/>
            <person name="Kiefer A.F."/>
            <person name="Nichols A."/>
            <person name="Cepeda A.J."/>
            <person name="Yan W."/>
            <person name="Fan B."/>
            <person name="Jiang Y."/>
            <person name="Adhikari A."/>
            <person name="Zheng C.-J."/>
            <person name="Schuster L."/>
            <person name="Cowan T.M."/>
            <person name="Smanski M.J."/>
            <person name="Chevrette M.G."/>
            <person name="De Carvalho L.P.S."/>
            <person name="Shen B."/>
        </authorList>
    </citation>
    <scope>NUCLEOTIDE SEQUENCE [LARGE SCALE GENOMIC DNA]</scope>
    <source>
        <strain evidence="1 2">NPDC001166</strain>
    </source>
</reference>
<dbReference type="RefSeq" id="WP_352062519.1">
    <property type="nucleotide sequence ID" value="NZ_JBEPAZ010000001.1"/>
</dbReference>
<dbReference type="InterPro" id="IPR035944">
    <property type="entry name" value="YfbM-like_sf"/>
</dbReference>
<comment type="caution">
    <text evidence="1">The sequence shown here is derived from an EMBL/GenBank/DDBJ whole genome shotgun (WGS) entry which is preliminary data.</text>
</comment>
<evidence type="ECO:0000313" key="1">
    <source>
        <dbReference type="EMBL" id="MER6426143.1"/>
    </source>
</evidence>
<dbReference type="Gene3D" id="3.40.1760.10">
    <property type="entry name" value="YfbM-like super family"/>
    <property type="match status" value="1"/>
</dbReference>
<protein>
    <submittedName>
        <fullName evidence="1">DUF1877 domain-containing protein</fullName>
    </submittedName>
</protein>
<evidence type="ECO:0000313" key="2">
    <source>
        <dbReference type="Proteomes" id="UP001470023"/>
    </source>
</evidence>
<dbReference type="EMBL" id="JBEPAZ010000001">
    <property type="protein sequence ID" value="MER6426143.1"/>
    <property type="molecule type" value="Genomic_DNA"/>
</dbReference>
<proteinExistence type="predicted"/>
<sequence>MALTQQFARVTPACLERCRASALDSAEAKPGWDPPAHDTLDADWALWGLKWYCRDRLGDSAADRLLDRVTSGDPGGDVESLDHPEVYDGYDGPPRLLAPAAVSDISRALDEFALDDVLATLPADPSAAAAACGFDGFRGDVRACLSRYFTLTSAFFRTAAQQGMCVLVRVD</sequence>